<evidence type="ECO:0000313" key="2">
    <source>
        <dbReference type="EnsemblMetazoa" id="XP_014239817.1"/>
    </source>
</evidence>
<sequence length="203" mass="24325">MYNTSNPTFREFRLIIVWKLLDDYVSEKEHPLLVKNYINPQYRDLILAIKEILPHTTRDQYTLYCRYKGSDLFQINDYISMITAFRIMEAHDSPLLYLIRKDIGEWPAPQKDTAQDPGDAEIIFRACPNERVFTDIHRGRTEHKVFPDEEEEKIKKDKKHHSQTSVRRQSSRGSTRRKSNRRQSNRRQSNRKQSNRRQSSKKK</sequence>
<dbReference type="RefSeq" id="XP_014239817.1">
    <property type="nucleotide sequence ID" value="XM_014384331.2"/>
</dbReference>
<protein>
    <submittedName>
        <fullName evidence="2">Uncharacterized protein</fullName>
    </submittedName>
</protein>
<dbReference type="AlphaFoldDB" id="A0A8I6R6W4"/>
<keyword evidence="3" id="KW-1185">Reference proteome</keyword>
<proteinExistence type="predicted"/>
<reference evidence="2" key="1">
    <citation type="submission" date="2022-01" db="UniProtKB">
        <authorList>
            <consortium name="EnsemblMetazoa"/>
        </authorList>
    </citation>
    <scope>IDENTIFICATION</scope>
</reference>
<organism evidence="2 3">
    <name type="scientific">Cimex lectularius</name>
    <name type="common">Bed bug</name>
    <name type="synonym">Acanthia lectularia</name>
    <dbReference type="NCBI Taxonomy" id="79782"/>
    <lineage>
        <taxon>Eukaryota</taxon>
        <taxon>Metazoa</taxon>
        <taxon>Ecdysozoa</taxon>
        <taxon>Arthropoda</taxon>
        <taxon>Hexapoda</taxon>
        <taxon>Insecta</taxon>
        <taxon>Pterygota</taxon>
        <taxon>Neoptera</taxon>
        <taxon>Paraneoptera</taxon>
        <taxon>Hemiptera</taxon>
        <taxon>Heteroptera</taxon>
        <taxon>Panheteroptera</taxon>
        <taxon>Cimicomorpha</taxon>
        <taxon>Cimicidae</taxon>
        <taxon>Cimex</taxon>
    </lineage>
</organism>
<accession>A0A8I6R6W4</accession>
<dbReference type="GeneID" id="106661120"/>
<feature type="region of interest" description="Disordered" evidence="1">
    <location>
        <begin position="144"/>
        <end position="203"/>
    </location>
</feature>
<name>A0A8I6R6W4_CIMLE</name>
<evidence type="ECO:0000313" key="3">
    <source>
        <dbReference type="Proteomes" id="UP000494040"/>
    </source>
</evidence>
<dbReference type="OrthoDB" id="10575965at2759"/>
<feature type="compositionally biased region" description="Basic residues" evidence="1">
    <location>
        <begin position="174"/>
        <end position="203"/>
    </location>
</feature>
<dbReference type="Proteomes" id="UP000494040">
    <property type="component" value="Unassembled WGS sequence"/>
</dbReference>
<feature type="compositionally biased region" description="Polar residues" evidence="1">
    <location>
        <begin position="163"/>
        <end position="173"/>
    </location>
</feature>
<feature type="compositionally biased region" description="Basic and acidic residues" evidence="1">
    <location>
        <begin position="144"/>
        <end position="155"/>
    </location>
</feature>
<dbReference type="EnsemblMetazoa" id="XM_014384331.2">
    <property type="protein sequence ID" value="XP_014239817.1"/>
    <property type="gene ID" value="LOC106661120"/>
</dbReference>
<evidence type="ECO:0000256" key="1">
    <source>
        <dbReference type="SAM" id="MobiDB-lite"/>
    </source>
</evidence>
<dbReference type="KEGG" id="clec:106661120"/>